<accession>M4VCA3</accession>
<sequence length="61" mass="6824">MAKTFEVKLKKSTIGCSQDQIKTVRALGLKKVNQTVVKADNPANRGQLYKIQHLVEITVKN</sequence>
<dbReference type="InterPro" id="IPR036919">
    <property type="entry name" value="Ribo_uL30_ferredoxin-like_sf"/>
</dbReference>
<evidence type="ECO:0000256" key="5">
    <source>
        <dbReference type="ARBA" id="ARBA00035492"/>
    </source>
</evidence>
<evidence type="ECO:0000313" key="8">
    <source>
        <dbReference type="Proteomes" id="UP000012040"/>
    </source>
</evidence>
<dbReference type="InterPro" id="IPR016082">
    <property type="entry name" value="Ribosomal_uL30_ferredoxin-like"/>
</dbReference>
<evidence type="ECO:0000256" key="4">
    <source>
        <dbReference type="ARBA" id="ARBA00023274"/>
    </source>
</evidence>
<dbReference type="RefSeq" id="WP_015470600.1">
    <property type="nucleotide sequence ID" value="NC_020813.1"/>
</dbReference>
<dbReference type="NCBIfam" id="TIGR01308">
    <property type="entry name" value="rpmD_bact"/>
    <property type="match status" value="1"/>
</dbReference>
<dbReference type="HOGENOM" id="CLU_131047_1_3_7"/>
<dbReference type="PANTHER" id="PTHR15892:SF2">
    <property type="entry name" value="LARGE RIBOSOMAL SUBUNIT PROTEIN UL30M"/>
    <property type="match status" value="1"/>
</dbReference>
<dbReference type="PATRIC" id="fig|1184267.3.peg.1919"/>
<evidence type="ECO:0000313" key="7">
    <source>
        <dbReference type="EMBL" id="AGH96110.1"/>
    </source>
</evidence>
<keyword evidence="3" id="KW-0689">Ribosomal protein</keyword>
<dbReference type="OrthoDB" id="5297260at2"/>
<dbReference type="STRING" id="1184267.A11Q_1894"/>
<dbReference type="AlphaFoldDB" id="M4VCA3"/>
<dbReference type="HAMAP" id="MF_01371_B">
    <property type="entry name" value="Ribosomal_uL30_B"/>
    <property type="match status" value="1"/>
</dbReference>
<dbReference type="KEGG" id="bex:A11Q_1894"/>
<dbReference type="GO" id="GO:0003735">
    <property type="term" value="F:structural constituent of ribosome"/>
    <property type="evidence" value="ECO:0007669"/>
    <property type="project" value="InterPro"/>
</dbReference>
<dbReference type="Gene3D" id="3.30.1390.20">
    <property type="entry name" value="Ribosomal protein L30, ferredoxin-like fold domain"/>
    <property type="match status" value="1"/>
</dbReference>
<keyword evidence="8" id="KW-1185">Reference proteome</keyword>
<comment type="similarity">
    <text evidence="1">Belongs to the universal ribosomal protein uL30 family.</text>
</comment>
<dbReference type="PIRSF" id="PIRSF002211">
    <property type="entry name" value="Ribosomal_L30_bac-type"/>
    <property type="match status" value="1"/>
</dbReference>
<evidence type="ECO:0000256" key="1">
    <source>
        <dbReference type="ARBA" id="ARBA00007594"/>
    </source>
</evidence>
<dbReference type="InterPro" id="IPR005996">
    <property type="entry name" value="Ribosomal_uL30_bac-type"/>
</dbReference>
<dbReference type="GO" id="GO:0022625">
    <property type="term" value="C:cytosolic large ribosomal subunit"/>
    <property type="evidence" value="ECO:0007669"/>
    <property type="project" value="TreeGrafter"/>
</dbReference>
<dbReference type="GO" id="GO:0006412">
    <property type="term" value="P:translation"/>
    <property type="evidence" value="ECO:0007669"/>
    <property type="project" value="InterPro"/>
</dbReference>
<organism evidence="7 8">
    <name type="scientific">Pseudobdellovibrio exovorus JSS</name>
    <dbReference type="NCBI Taxonomy" id="1184267"/>
    <lineage>
        <taxon>Bacteria</taxon>
        <taxon>Pseudomonadati</taxon>
        <taxon>Bdellovibrionota</taxon>
        <taxon>Bdellovibrionia</taxon>
        <taxon>Bdellovibrionales</taxon>
        <taxon>Pseudobdellovibrionaceae</taxon>
        <taxon>Pseudobdellovibrio</taxon>
    </lineage>
</organism>
<comment type="subunit">
    <text evidence="2">Part of the 50S ribosomal subunit.</text>
</comment>
<dbReference type="Pfam" id="PF00327">
    <property type="entry name" value="Ribosomal_L30"/>
    <property type="match status" value="1"/>
</dbReference>
<dbReference type="Proteomes" id="UP000012040">
    <property type="component" value="Chromosome"/>
</dbReference>
<gene>
    <name evidence="7" type="ORF">A11Q_1894</name>
</gene>
<protein>
    <recommendedName>
        <fullName evidence="5">50S ribosomal protein L30</fullName>
    </recommendedName>
</protein>
<evidence type="ECO:0000259" key="6">
    <source>
        <dbReference type="Pfam" id="PF00327"/>
    </source>
</evidence>
<proteinExistence type="inferred from homology"/>
<keyword evidence="4" id="KW-0687">Ribonucleoprotein</keyword>
<dbReference type="SUPFAM" id="SSF55129">
    <property type="entry name" value="Ribosomal protein L30p/L7e"/>
    <property type="match status" value="1"/>
</dbReference>
<feature type="domain" description="Large ribosomal subunit protein uL30-like ferredoxin-like fold" evidence="6">
    <location>
        <begin position="6"/>
        <end position="55"/>
    </location>
</feature>
<evidence type="ECO:0000256" key="3">
    <source>
        <dbReference type="ARBA" id="ARBA00022980"/>
    </source>
</evidence>
<name>M4VCA3_9BACT</name>
<dbReference type="EMBL" id="CP003537">
    <property type="protein sequence ID" value="AGH96110.1"/>
    <property type="molecule type" value="Genomic_DNA"/>
</dbReference>
<dbReference type="PANTHER" id="PTHR15892">
    <property type="entry name" value="MITOCHONDRIAL RIBOSOMAL PROTEIN L30"/>
    <property type="match status" value="1"/>
</dbReference>
<reference evidence="7 8" key="1">
    <citation type="journal article" date="2013" name="ISME J.">
        <title>By their genes ye shall know them: genomic signatures of predatory bacteria.</title>
        <authorList>
            <person name="Pasternak Z."/>
            <person name="Pietrokovski S."/>
            <person name="Rotem O."/>
            <person name="Gophna U."/>
            <person name="Lurie-Weinberger M.N."/>
            <person name="Jurkevitch E."/>
        </authorList>
    </citation>
    <scope>NUCLEOTIDE SEQUENCE [LARGE SCALE GENOMIC DNA]</scope>
    <source>
        <strain evidence="7 8">JSS</strain>
    </source>
</reference>
<evidence type="ECO:0000256" key="2">
    <source>
        <dbReference type="ARBA" id="ARBA00011838"/>
    </source>
</evidence>
<dbReference type="CDD" id="cd01658">
    <property type="entry name" value="Ribosomal_L30"/>
    <property type="match status" value="1"/>
</dbReference>
<dbReference type="eggNOG" id="COG1841">
    <property type="taxonomic scope" value="Bacteria"/>
</dbReference>